<evidence type="ECO:0000313" key="5">
    <source>
        <dbReference type="Proteomes" id="UP000199601"/>
    </source>
</evidence>
<dbReference type="InterPro" id="IPR038232">
    <property type="entry name" value="PknH-like_Extracell_sf"/>
</dbReference>
<dbReference type="InterPro" id="IPR026954">
    <property type="entry name" value="PknH-like_Extracell"/>
</dbReference>
<feature type="compositionally biased region" description="Low complexity" evidence="1">
    <location>
        <begin position="39"/>
        <end position="48"/>
    </location>
</feature>
<keyword evidence="4" id="KW-0449">Lipoprotein</keyword>
<organism evidence="4 5">
    <name type="scientific">Mycobacterium europaeum</name>
    <dbReference type="NCBI Taxonomy" id="761804"/>
    <lineage>
        <taxon>Bacteria</taxon>
        <taxon>Bacillati</taxon>
        <taxon>Actinomycetota</taxon>
        <taxon>Actinomycetes</taxon>
        <taxon>Mycobacteriales</taxon>
        <taxon>Mycobacteriaceae</taxon>
        <taxon>Mycobacterium</taxon>
        <taxon>Mycobacterium simiae complex</taxon>
    </lineage>
</organism>
<name>A0A0U1DFR9_9MYCO</name>
<dbReference type="EMBL" id="CTEC01000002">
    <property type="protein sequence ID" value="CQD15399.1"/>
    <property type="molecule type" value="Genomic_DNA"/>
</dbReference>
<feature type="region of interest" description="Disordered" evidence="1">
    <location>
        <begin position="1"/>
        <end position="63"/>
    </location>
</feature>
<accession>A0A0U1DFR9</accession>
<keyword evidence="5" id="KW-1185">Reference proteome</keyword>
<feature type="domain" description="PknH-like extracellular" evidence="3">
    <location>
        <begin position="107"/>
        <end position="290"/>
    </location>
</feature>
<evidence type="ECO:0000256" key="1">
    <source>
        <dbReference type="SAM" id="MobiDB-lite"/>
    </source>
</evidence>
<protein>
    <submittedName>
        <fullName evidence="4">Lipoprotein lpph</fullName>
    </submittedName>
</protein>
<feature type="transmembrane region" description="Helical" evidence="2">
    <location>
        <begin position="76"/>
        <end position="97"/>
    </location>
</feature>
<keyword evidence="2" id="KW-0812">Transmembrane</keyword>
<dbReference type="AlphaFoldDB" id="A0A0U1DFR9"/>
<dbReference type="Pfam" id="PF14032">
    <property type="entry name" value="PknH_C"/>
    <property type="match status" value="1"/>
</dbReference>
<sequence length="299" mass="31051">MSVPGDRGSGPGGRQETTSGAPAYAGHPPSPPASPGYAPPFGYQGAPGQLPPPGPGAFWPNQAAPPGRFGESLARWWWLTSAAALLTVGLLVAVIVYQPARPGGGTVAASALPDVLLTAEEAAHAVGAETLSGEPVQDKLADTPIVDEDCVGVLKAAEQKAYGKTGWTAVQTQELGDAPAKGWRLIQAVVSFPDAESANNFVGNAATEWQTCANRELNTRNVNKDDPRNVFWTTGSVSRAGGILAMDMVQEAQGWNCQRALSARKNVVIDLDLCGRSVSGSAVPQFVNAVDKKIDGRAS</sequence>
<feature type="compositionally biased region" description="Pro residues" evidence="1">
    <location>
        <begin position="28"/>
        <end position="38"/>
    </location>
</feature>
<dbReference type="Proteomes" id="UP000199601">
    <property type="component" value="Unassembled WGS sequence"/>
</dbReference>
<dbReference type="Gene3D" id="3.40.1000.70">
    <property type="entry name" value="PknH-like extracellular domain"/>
    <property type="match status" value="1"/>
</dbReference>
<gene>
    <name evidence="4" type="primary">lppH</name>
    <name evidence="4" type="ORF">BN000_03200</name>
</gene>
<proteinExistence type="predicted"/>
<evidence type="ECO:0000259" key="3">
    <source>
        <dbReference type="Pfam" id="PF14032"/>
    </source>
</evidence>
<evidence type="ECO:0000313" key="4">
    <source>
        <dbReference type="EMBL" id="CQD15399.1"/>
    </source>
</evidence>
<keyword evidence="2" id="KW-1133">Transmembrane helix</keyword>
<evidence type="ECO:0000256" key="2">
    <source>
        <dbReference type="SAM" id="Phobius"/>
    </source>
</evidence>
<keyword evidence="2" id="KW-0472">Membrane</keyword>
<reference evidence="5" key="1">
    <citation type="submission" date="2015-03" db="EMBL/GenBank/DDBJ databases">
        <authorList>
            <person name="Urmite Genomes"/>
        </authorList>
    </citation>
    <scope>NUCLEOTIDE SEQUENCE [LARGE SCALE GENOMIC DNA]</scope>
    <source>
        <strain evidence="5">CSUR P1344</strain>
    </source>
</reference>